<evidence type="ECO:0000313" key="2">
    <source>
        <dbReference type="Proteomes" id="UP000011592"/>
    </source>
</evidence>
<reference evidence="1 2" key="1">
    <citation type="journal article" date="2014" name="PLoS Genet.">
        <title>Phylogenetically driven sequencing of extremely halophilic archaea reveals strategies for static and dynamic osmo-response.</title>
        <authorList>
            <person name="Becker E.A."/>
            <person name="Seitzer P.M."/>
            <person name="Tritt A."/>
            <person name="Larsen D."/>
            <person name="Krusor M."/>
            <person name="Yao A.I."/>
            <person name="Wu D."/>
            <person name="Madern D."/>
            <person name="Eisen J.A."/>
            <person name="Darling A.E."/>
            <person name="Facciotti M.T."/>
        </authorList>
    </citation>
    <scope>NUCLEOTIDE SEQUENCE [LARGE SCALE GENOMIC DNA]</scope>
    <source>
        <strain evidence="1 2">JCM 14663</strain>
    </source>
</reference>
<keyword evidence="2" id="KW-1185">Reference proteome</keyword>
<accession>L9YTL3</accession>
<name>L9YTL3_9EURY</name>
<dbReference type="Proteomes" id="UP000011592">
    <property type="component" value="Unassembled WGS sequence"/>
</dbReference>
<dbReference type="EMBL" id="AOIJ01000061">
    <property type="protein sequence ID" value="ELY77515.1"/>
    <property type="molecule type" value="Genomic_DNA"/>
</dbReference>
<organism evidence="1 2">
    <name type="scientific">Natrinema gari JCM 14663</name>
    <dbReference type="NCBI Taxonomy" id="1230459"/>
    <lineage>
        <taxon>Archaea</taxon>
        <taxon>Methanobacteriati</taxon>
        <taxon>Methanobacteriota</taxon>
        <taxon>Stenosarchaea group</taxon>
        <taxon>Halobacteria</taxon>
        <taxon>Halobacteriales</taxon>
        <taxon>Natrialbaceae</taxon>
        <taxon>Natrinema</taxon>
    </lineage>
</organism>
<dbReference type="PATRIC" id="fig|1230459.4.peg.3090"/>
<gene>
    <name evidence="1" type="ORF">C486_15464</name>
</gene>
<protein>
    <submittedName>
        <fullName evidence="1">Uncharacterized protein</fullName>
    </submittedName>
</protein>
<proteinExistence type="predicted"/>
<dbReference type="AlphaFoldDB" id="L9YTL3"/>
<evidence type="ECO:0000313" key="1">
    <source>
        <dbReference type="EMBL" id="ELY77515.1"/>
    </source>
</evidence>
<comment type="caution">
    <text evidence="1">The sequence shown here is derived from an EMBL/GenBank/DDBJ whole genome shotgun (WGS) entry which is preliminary data.</text>
</comment>
<sequence>METAAKRVPNAFHACFSLVSVVPNDLEPESSYFGTRVTGTMVAVDPARVVLVSSLLVLGLSVAAFANVAGITSAVTTDTAGTFAVDDGALTFARSDGTETTIVTDVRDLERIEIADGNGGISVTTTPRDTPTLSEHHRQLAKRTVLSNETIADRLETTGGATLTVLPIRAGELPRDRAALAAIDPERDRRARTGGVGEPAFETRSNGSNGAVMVARNASAIRTDRALVIVEPVGTNAAYRTVIDLESESVDRMLRLEVVAE</sequence>